<keyword evidence="5" id="KW-0496">Mitochondrion</keyword>
<keyword evidence="3" id="KW-0809">Transit peptide</keyword>
<dbReference type="PANTHER" id="PTHR11941">
    <property type="entry name" value="ENOYL-COA HYDRATASE-RELATED"/>
    <property type="match status" value="1"/>
</dbReference>
<dbReference type="InterPro" id="IPR029045">
    <property type="entry name" value="ClpP/crotonase-like_dom_sf"/>
</dbReference>
<dbReference type="GO" id="GO:0004300">
    <property type="term" value="F:enoyl-CoA hydratase activity"/>
    <property type="evidence" value="ECO:0007669"/>
    <property type="project" value="UniProtKB-ARBA"/>
</dbReference>
<evidence type="ECO:0000256" key="5">
    <source>
        <dbReference type="ARBA" id="ARBA00023128"/>
    </source>
</evidence>
<dbReference type="InterPro" id="IPR001753">
    <property type="entry name" value="Enoyl-CoA_hydra/iso"/>
</dbReference>
<dbReference type="Pfam" id="PF00378">
    <property type="entry name" value="ECH_1"/>
    <property type="match status" value="1"/>
</dbReference>
<name>A0A8T0AFB6_SILME</name>
<evidence type="ECO:0000313" key="9">
    <source>
        <dbReference type="Proteomes" id="UP000606274"/>
    </source>
</evidence>
<dbReference type="FunFam" id="3.90.226.10:FF:000022">
    <property type="entry name" value="methylglutaconyl-CoA hydratase, mitochondrial isoform X1"/>
    <property type="match status" value="1"/>
</dbReference>
<dbReference type="InterPro" id="IPR018376">
    <property type="entry name" value="Enoyl-CoA_hyd/isom_CS"/>
</dbReference>
<sequence>MTVFRRFAAGVCWLNRKVPGFDLTEGISIYQGNKCFSRAFSAVPNPEVDLSRLEGKDHGIVEILMQRERARNSLGRVFVAQMRELVSGLHHDASVRVVIFRSLVPGVFCAGADLKERAQMSNSEAEHFVHGLRSLMNEIAVLPMPTIAALDGFALGGGLELALACDLRTAAYTAQVGLIETTRGLLPGAGGSQRLPRAVGFAVAKELIFTGRRVGGEQALQLGLVNRAVPQNQSGDAAHKEALSLAQEILPQAPLAVRMAKEAINRGIEVDIASGMAIEGMCYARVIPTRDRQEGMAAFIEKRQPIYTGE</sequence>
<evidence type="ECO:0000313" key="8">
    <source>
        <dbReference type="EMBL" id="KAF7690153.1"/>
    </source>
</evidence>
<organism evidence="8 9">
    <name type="scientific">Silurus meridionalis</name>
    <name type="common">Southern catfish</name>
    <name type="synonym">Silurus soldatovi meridionalis</name>
    <dbReference type="NCBI Taxonomy" id="175797"/>
    <lineage>
        <taxon>Eukaryota</taxon>
        <taxon>Metazoa</taxon>
        <taxon>Chordata</taxon>
        <taxon>Craniata</taxon>
        <taxon>Vertebrata</taxon>
        <taxon>Euteleostomi</taxon>
        <taxon>Actinopterygii</taxon>
        <taxon>Neopterygii</taxon>
        <taxon>Teleostei</taxon>
        <taxon>Ostariophysi</taxon>
        <taxon>Siluriformes</taxon>
        <taxon>Siluridae</taxon>
        <taxon>Silurus</taxon>
    </lineage>
</organism>
<comment type="similarity">
    <text evidence="2 7">Belongs to the enoyl-CoA hydratase/isomerase family.</text>
</comment>
<keyword evidence="9" id="KW-1185">Reference proteome</keyword>
<comment type="subcellular location">
    <subcellularLocation>
        <location evidence="1">Mitochondrion</location>
    </subcellularLocation>
</comment>
<dbReference type="PANTHER" id="PTHR11941:SF44">
    <property type="entry name" value="ENOYL-COA HYDRATASE DOMAIN-CONTAINING PROTEIN 2, MITOCHONDRIAL"/>
    <property type="match status" value="1"/>
</dbReference>
<accession>A0A8T0AFB6</accession>
<dbReference type="AlphaFoldDB" id="A0A8T0AFB6"/>
<dbReference type="Gene3D" id="1.10.12.10">
    <property type="entry name" value="Lyase 2-enoyl-coa Hydratase, Chain A, domain 2"/>
    <property type="match status" value="1"/>
</dbReference>
<dbReference type="CDD" id="cd06558">
    <property type="entry name" value="crotonase-like"/>
    <property type="match status" value="1"/>
</dbReference>
<dbReference type="FunFam" id="1.10.12.10:FF:000001">
    <property type="entry name" value="Probable enoyl-CoA hydratase, mitochondrial"/>
    <property type="match status" value="1"/>
</dbReference>
<gene>
    <name evidence="8" type="ORF">HF521_011957</name>
</gene>
<reference evidence="8" key="1">
    <citation type="submission" date="2020-08" db="EMBL/GenBank/DDBJ databases">
        <title>Chromosome-level assembly of Southern catfish (Silurus meridionalis) provides insights into visual adaptation to the nocturnal and benthic lifestyles.</title>
        <authorList>
            <person name="Zhang Y."/>
            <person name="Wang D."/>
            <person name="Peng Z."/>
        </authorList>
    </citation>
    <scope>NUCLEOTIDE SEQUENCE</scope>
    <source>
        <strain evidence="8">SWU-2019-XX</strain>
        <tissue evidence="8">Muscle</tissue>
    </source>
</reference>
<protein>
    <recommendedName>
        <fullName evidence="10">Enoyl-CoA hydratase domain-containing protein 2, mitochondrial</fullName>
    </recommendedName>
</protein>
<dbReference type="EMBL" id="JABFDY010000023">
    <property type="protein sequence ID" value="KAF7690153.1"/>
    <property type="molecule type" value="Genomic_DNA"/>
</dbReference>
<dbReference type="GO" id="GO:0006635">
    <property type="term" value="P:fatty acid beta-oxidation"/>
    <property type="evidence" value="ECO:0007669"/>
    <property type="project" value="TreeGrafter"/>
</dbReference>
<evidence type="ECO:0000256" key="4">
    <source>
        <dbReference type="ARBA" id="ARBA00022990"/>
    </source>
</evidence>
<dbReference type="OrthoDB" id="410701at2759"/>
<evidence type="ECO:0000256" key="6">
    <source>
        <dbReference type="ARBA" id="ARBA00023239"/>
    </source>
</evidence>
<dbReference type="Gene3D" id="3.90.226.10">
    <property type="entry name" value="2-enoyl-CoA Hydratase, Chain A, domain 1"/>
    <property type="match status" value="1"/>
</dbReference>
<evidence type="ECO:0000256" key="3">
    <source>
        <dbReference type="ARBA" id="ARBA00022946"/>
    </source>
</evidence>
<evidence type="ECO:0000256" key="1">
    <source>
        <dbReference type="ARBA" id="ARBA00004173"/>
    </source>
</evidence>
<evidence type="ECO:0008006" key="10">
    <source>
        <dbReference type="Google" id="ProtNLM"/>
    </source>
</evidence>
<proteinExistence type="inferred from homology"/>
<dbReference type="Proteomes" id="UP000606274">
    <property type="component" value="Unassembled WGS sequence"/>
</dbReference>
<evidence type="ECO:0000256" key="2">
    <source>
        <dbReference type="ARBA" id="ARBA00005254"/>
    </source>
</evidence>
<dbReference type="GO" id="GO:0005739">
    <property type="term" value="C:mitochondrion"/>
    <property type="evidence" value="ECO:0007669"/>
    <property type="project" value="UniProtKB-SubCell"/>
</dbReference>
<dbReference type="PROSITE" id="PS00166">
    <property type="entry name" value="ENOYL_COA_HYDRATASE"/>
    <property type="match status" value="1"/>
</dbReference>
<keyword evidence="4" id="KW-0007">Acetylation</keyword>
<evidence type="ECO:0000256" key="7">
    <source>
        <dbReference type="RuleBase" id="RU003707"/>
    </source>
</evidence>
<comment type="caution">
    <text evidence="8">The sequence shown here is derived from an EMBL/GenBank/DDBJ whole genome shotgun (WGS) entry which is preliminary data.</text>
</comment>
<dbReference type="GO" id="GO:0003723">
    <property type="term" value="F:RNA binding"/>
    <property type="evidence" value="ECO:0007669"/>
    <property type="project" value="UniProtKB-ARBA"/>
</dbReference>
<dbReference type="SUPFAM" id="SSF52096">
    <property type="entry name" value="ClpP/crotonase"/>
    <property type="match status" value="1"/>
</dbReference>
<dbReference type="InterPro" id="IPR014748">
    <property type="entry name" value="Enoyl-CoA_hydra_C"/>
</dbReference>
<keyword evidence="6" id="KW-0456">Lyase</keyword>